<dbReference type="CDD" id="cd00037">
    <property type="entry name" value="CLECT"/>
    <property type="match status" value="1"/>
</dbReference>
<proteinExistence type="predicted"/>
<dbReference type="AlphaFoldDB" id="A0A7R8W9Z4"/>
<feature type="compositionally biased region" description="Basic and acidic residues" evidence="1">
    <location>
        <begin position="36"/>
        <end position="56"/>
    </location>
</feature>
<dbReference type="PANTHER" id="PTHR45710:SF8">
    <property type="entry name" value="RERATING FAMILY MEMBER 4"/>
    <property type="match status" value="1"/>
</dbReference>
<accession>A0A7R8W9Z4</accession>
<dbReference type="Pfam" id="PF00059">
    <property type="entry name" value="Lectin_C"/>
    <property type="match status" value="1"/>
</dbReference>
<dbReference type="InterPro" id="IPR001304">
    <property type="entry name" value="C-type_lectin-like"/>
</dbReference>
<dbReference type="Gene3D" id="3.10.100.10">
    <property type="entry name" value="Mannose-Binding Protein A, subunit A"/>
    <property type="match status" value="1"/>
</dbReference>
<feature type="compositionally biased region" description="Basic and acidic residues" evidence="1">
    <location>
        <begin position="70"/>
        <end position="79"/>
    </location>
</feature>
<dbReference type="SUPFAM" id="SSF56436">
    <property type="entry name" value="C-type lectin-like"/>
    <property type="match status" value="1"/>
</dbReference>
<dbReference type="EMBL" id="OB660845">
    <property type="protein sequence ID" value="CAD7226509.1"/>
    <property type="molecule type" value="Genomic_DNA"/>
</dbReference>
<evidence type="ECO:0000256" key="1">
    <source>
        <dbReference type="SAM" id="MobiDB-lite"/>
    </source>
</evidence>
<reference evidence="2" key="1">
    <citation type="submission" date="2020-11" db="EMBL/GenBank/DDBJ databases">
        <authorList>
            <person name="Tran Van P."/>
        </authorList>
    </citation>
    <scope>NUCLEOTIDE SEQUENCE</scope>
</reference>
<dbReference type="InterPro" id="IPR050828">
    <property type="entry name" value="C-type_lectin/matrix_domain"/>
</dbReference>
<gene>
    <name evidence="2" type="ORF">CTOB1V02_LOCUS4427</name>
</gene>
<dbReference type="OrthoDB" id="2142683at2759"/>
<dbReference type="InterPro" id="IPR016187">
    <property type="entry name" value="CTDL_fold"/>
</dbReference>
<dbReference type="InterPro" id="IPR016186">
    <property type="entry name" value="C-type_lectin-like/link_sf"/>
</dbReference>
<feature type="region of interest" description="Disordered" evidence="1">
    <location>
        <begin position="1"/>
        <end position="79"/>
    </location>
</feature>
<organism evidence="2">
    <name type="scientific">Cyprideis torosa</name>
    <dbReference type="NCBI Taxonomy" id="163714"/>
    <lineage>
        <taxon>Eukaryota</taxon>
        <taxon>Metazoa</taxon>
        <taxon>Ecdysozoa</taxon>
        <taxon>Arthropoda</taxon>
        <taxon>Crustacea</taxon>
        <taxon>Oligostraca</taxon>
        <taxon>Ostracoda</taxon>
        <taxon>Podocopa</taxon>
        <taxon>Podocopida</taxon>
        <taxon>Cytherocopina</taxon>
        <taxon>Cytheroidea</taxon>
        <taxon>Cytherideidae</taxon>
        <taxon>Cyprideis</taxon>
    </lineage>
</organism>
<name>A0A7R8W9Z4_9CRUS</name>
<protein>
    <submittedName>
        <fullName evidence="2">Uncharacterized protein</fullName>
    </submittedName>
</protein>
<dbReference type="PANTHER" id="PTHR45710">
    <property type="entry name" value="C-TYPE LECTIN DOMAIN-CONTAINING PROTEIN 180"/>
    <property type="match status" value="1"/>
</dbReference>
<evidence type="ECO:0000313" key="2">
    <source>
        <dbReference type="EMBL" id="CAD7226509.1"/>
    </source>
</evidence>
<dbReference type="SMART" id="SM00034">
    <property type="entry name" value="CLECT"/>
    <property type="match status" value="1"/>
</dbReference>
<sequence>MDGDVETLVKGEPGTSQSQTSRIILMPQDRSHPRRRGDYVDPFPERRMDYSYDHRRPPFPNFYSRYEPPPFRRDQPPPYDDMRRRFDYPLPPPSLPPRGSRLNDGSRAFQQSTSEIIQHLQFLVEEMGSMGELRRKYDHTVDKMARLESDIGRLETRLRPSTAPCQYQKWAAWGSYGGNPDDRGRGRSLDSDFALIDTRSREDRGPSTGVTFDPRDPFVPCRLGYVRIKRGCYYFGYRESLDWETAKRYCERDRAALAQMETIEEYQDILKHLSSDRDLKEYSYWVGARKDERTNTYRWEGGKLRLPDYLEAELGTSQLTDFAEIESHDQQCVMIDNVPMDGRNHLFKLRSKRCHIYERFICEY</sequence>
<dbReference type="PROSITE" id="PS50041">
    <property type="entry name" value="C_TYPE_LECTIN_2"/>
    <property type="match status" value="1"/>
</dbReference>